<accession>A0ABW3GCF6</accession>
<dbReference type="InterPro" id="IPR045851">
    <property type="entry name" value="AMP-bd_C_sf"/>
</dbReference>
<proteinExistence type="predicted"/>
<dbReference type="RefSeq" id="WP_253647844.1">
    <property type="nucleotide sequence ID" value="NZ_BAAAMO010000002.1"/>
</dbReference>
<organism evidence="3 4">
    <name type="scientific">Williamsia deligens</name>
    <dbReference type="NCBI Taxonomy" id="321325"/>
    <lineage>
        <taxon>Bacteria</taxon>
        <taxon>Bacillati</taxon>
        <taxon>Actinomycetota</taxon>
        <taxon>Actinomycetes</taxon>
        <taxon>Mycobacteriales</taxon>
        <taxon>Nocardiaceae</taxon>
        <taxon>Williamsia</taxon>
    </lineage>
</organism>
<keyword evidence="4" id="KW-1185">Reference proteome</keyword>
<dbReference type="Proteomes" id="UP001597068">
    <property type="component" value="Unassembled WGS sequence"/>
</dbReference>
<evidence type="ECO:0000313" key="4">
    <source>
        <dbReference type="Proteomes" id="UP001597068"/>
    </source>
</evidence>
<evidence type="ECO:0000259" key="2">
    <source>
        <dbReference type="Pfam" id="PF13193"/>
    </source>
</evidence>
<dbReference type="InterPro" id="IPR020459">
    <property type="entry name" value="AMP-binding"/>
</dbReference>
<protein>
    <submittedName>
        <fullName evidence="3">Class I adenylate-forming enzyme family protein</fullName>
    </submittedName>
</protein>
<evidence type="ECO:0000259" key="1">
    <source>
        <dbReference type="Pfam" id="PF00501"/>
    </source>
</evidence>
<dbReference type="Gene3D" id="3.40.50.12780">
    <property type="entry name" value="N-terminal domain of ligase-like"/>
    <property type="match status" value="1"/>
</dbReference>
<gene>
    <name evidence="3" type="ORF">ACFQ04_12800</name>
</gene>
<dbReference type="InterPro" id="IPR042099">
    <property type="entry name" value="ANL_N_sf"/>
</dbReference>
<dbReference type="Pfam" id="PF00501">
    <property type="entry name" value="AMP-binding"/>
    <property type="match status" value="1"/>
</dbReference>
<evidence type="ECO:0000313" key="3">
    <source>
        <dbReference type="EMBL" id="MFD0926615.1"/>
    </source>
</evidence>
<dbReference type="InterPro" id="IPR020845">
    <property type="entry name" value="AMP-binding_CS"/>
</dbReference>
<dbReference type="Gene3D" id="3.30.300.30">
    <property type="match status" value="1"/>
</dbReference>
<comment type="caution">
    <text evidence="3">The sequence shown here is derived from an EMBL/GenBank/DDBJ whole genome shotgun (WGS) entry which is preliminary data.</text>
</comment>
<reference evidence="4" key="1">
    <citation type="journal article" date="2019" name="Int. J. Syst. Evol. Microbiol.">
        <title>The Global Catalogue of Microorganisms (GCM) 10K type strain sequencing project: providing services to taxonomists for standard genome sequencing and annotation.</title>
        <authorList>
            <consortium name="The Broad Institute Genomics Platform"/>
            <consortium name="The Broad Institute Genome Sequencing Center for Infectious Disease"/>
            <person name="Wu L."/>
            <person name="Ma J."/>
        </authorList>
    </citation>
    <scope>NUCLEOTIDE SEQUENCE [LARGE SCALE GENOMIC DNA]</scope>
    <source>
        <strain evidence="4">CCUG 50873</strain>
    </source>
</reference>
<sequence length="490" mass="52070">MHLPDIPGHRAMQDPDAVMVTDDTTAYTAAGFDTAVVRAARVLAAAGLTRGTVAAVVLPNTADLVIALFAAWRLGAAATPVNPALGRHEIAYQLADCSSQVVVTIPELTAVMPQGHQVVTDLHATADPGDPLAGYDVLADADDLALLIYTSGTTGKPKGVMLDHANLTAMVDSSIAEMSMDSTAHSLLILPLFHVNGIVAGVMSALAAGGQTTIAGRFDPLTLFDRVEAARPTYFSAVPAIYAMLVDLPETVAPDTSSLRYVICGAAPASPELLRRFETRYGVPVIEGYGLSEGTCASTLNPVDGPRKPGTVGRAMPGQTVRIVDTDGQTITDGRPGEVLIQGPTVLRGYLGRPEETATTLVDGWLHTGDVGQLDEDGYLTLVDRSKDMIIRNGENIYPREIESVVYRLDGVREAAVVGRPHPTRGEEPVLFVSLNRESDLSDEVIDEHIAEHLAKYKRPVTITTVDDIPKNPVGKIDKPSLRRQVAPVS</sequence>
<name>A0ABW3GCF6_9NOCA</name>
<feature type="domain" description="AMP-binding enzyme C-terminal" evidence="2">
    <location>
        <begin position="401"/>
        <end position="476"/>
    </location>
</feature>
<feature type="domain" description="AMP-dependent synthetase/ligase" evidence="1">
    <location>
        <begin position="10"/>
        <end position="351"/>
    </location>
</feature>
<dbReference type="PRINTS" id="PR00154">
    <property type="entry name" value="AMPBINDING"/>
</dbReference>
<dbReference type="EMBL" id="JBHTIL010000001">
    <property type="protein sequence ID" value="MFD0926615.1"/>
    <property type="molecule type" value="Genomic_DNA"/>
</dbReference>
<dbReference type="Pfam" id="PF13193">
    <property type="entry name" value="AMP-binding_C"/>
    <property type="match status" value="1"/>
</dbReference>
<dbReference type="PANTHER" id="PTHR24096">
    <property type="entry name" value="LONG-CHAIN-FATTY-ACID--COA LIGASE"/>
    <property type="match status" value="1"/>
</dbReference>
<dbReference type="InterPro" id="IPR000873">
    <property type="entry name" value="AMP-dep_synth/lig_dom"/>
</dbReference>
<dbReference type="SUPFAM" id="SSF56801">
    <property type="entry name" value="Acetyl-CoA synthetase-like"/>
    <property type="match status" value="1"/>
</dbReference>
<dbReference type="PROSITE" id="PS00455">
    <property type="entry name" value="AMP_BINDING"/>
    <property type="match status" value="1"/>
</dbReference>
<dbReference type="InterPro" id="IPR025110">
    <property type="entry name" value="AMP-bd_C"/>
</dbReference>